<evidence type="ECO:0000313" key="3">
    <source>
        <dbReference type="Proteomes" id="UP001642409"/>
    </source>
</evidence>
<protein>
    <submittedName>
        <fullName evidence="2">Hypothetical_protein</fullName>
    </submittedName>
</protein>
<keyword evidence="3" id="KW-1185">Reference proteome</keyword>
<dbReference type="EMBL" id="CAXDID020000025">
    <property type="protein sequence ID" value="CAL5990656.1"/>
    <property type="molecule type" value="Genomic_DNA"/>
</dbReference>
<gene>
    <name evidence="2" type="ORF">HINF_LOCUS11488</name>
    <name evidence="1" type="ORF">HINF_LOCUS25994</name>
</gene>
<dbReference type="AlphaFoldDB" id="A0AA86U2U3"/>
<reference evidence="1" key="1">
    <citation type="submission" date="2023-06" db="EMBL/GenBank/DDBJ databases">
        <authorList>
            <person name="Kurt Z."/>
        </authorList>
    </citation>
    <scope>NUCLEOTIDE SEQUENCE</scope>
</reference>
<sequence length="134" mass="15667">MLVSGLKCKTQTQRSKAYVDKELGCQSQVREETILDLDHHIYGDHSSSIAAQGYLEVTTYQNKLRIHIFQAVRSCFLISNLLINKKERIQQRKVSQSSQISLRSSYYSKFSLVQWYYYTIIQFNSTQKFQPNSN</sequence>
<organism evidence="1">
    <name type="scientific">Hexamita inflata</name>
    <dbReference type="NCBI Taxonomy" id="28002"/>
    <lineage>
        <taxon>Eukaryota</taxon>
        <taxon>Metamonada</taxon>
        <taxon>Diplomonadida</taxon>
        <taxon>Hexamitidae</taxon>
        <taxon>Hexamitinae</taxon>
        <taxon>Hexamita</taxon>
    </lineage>
</organism>
<reference evidence="2 3" key="2">
    <citation type="submission" date="2024-07" db="EMBL/GenBank/DDBJ databases">
        <authorList>
            <person name="Akdeniz Z."/>
        </authorList>
    </citation>
    <scope>NUCLEOTIDE SEQUENCE [LARGE SCALE GENOMIC DNA]</scope>
</reference>
<evidence type="ECO:0000313" key="1">
    <source>
        <dbReference type="EMBL" id="CAI9938349.1"/>
    </source>
</evidence>
<comment type="caution">
    <text evidence="1">The sequence shown here is derived from an EMBL/GenBank/DDBJ whole genome shotgun (WGS) entry which is preliminary data.</text>
</comment>
<accession>A0AA86U2U3</accession>
<evidence type="ECO:0000313" key="2">
    <source>
        <dbReference type="EMBL" id="CAL5990656.1"/>
    </source>
</evidence>
<name>A0AA86U2U3_9EUKA</name>
<dbReference type="Proteomes" id="UP001642409">
    <property type="component" value="Unassembled WGS sequence"/>
</dbReference>
<dbReference type="EMBL" id="CATOUU010000654">
    <property type="protein sequence ID" value="CAI9938349.1"/>
    <property type="molecule type" value="Genomic_DNA"/>
</dbReference>
<proteinExistence type="predicted"/>